<dbReference type="Proteomes" id="UP000773462">
    <property type="component" value="Unassembled WGS sequence"/>
</dbReference>
<proteinExistence type="predicted"/>
<accession>A0ABS4NLY5</accession>
<gene>
    <name evidence="2" type="ORF">J2Z70_001208</name>
</gene>
<dbReference type="RefSeq" id="WP_209870407.1">
    <property type="nucleotide sequence ID" value="NZ_JAGGLV010000003.1"/>
</dbReference>
<keyword evidence="3" id="KW-1185">Reference proteome</keyword>
<dbReference type="Pfam" id="PF09983">
    <property type="entry name" value="JetD_C"/>
    <property type="match status" value="1"/>
</dbReference>
<evidence type="ECO:0000313" key="2">
    <source>
        <dbReference type="EMBL" id="MBP2111067.1"/>
    </source>
</evidence>
<name>A0ABS4NLY5_9BACL</name>
<feature type="domain" description="Wadjet protein JetD C-terminal" evidence="1">
    <location>
        <begin position="201"/>
        <end position="354"/>
    </location>
</feature>
<evidence type="ECO:0000313" key="3">
    <source>
        <dbReference type="Proteomes" id="UP000773462"/>
    </source>
</evidence>
<comment type="caution">
    <text evidence="2">The sequence shown here is derived from an EMBL/GenBank/DDBJ whole genome shotgun (WGS) entry which is preliminary data.</text>
</comment>
<organism evidence="2 3">
    <name type="scientific">Paenibacillus silagei</name>
    <dbReference type="NCBI Taxonomy" id="1670801"/>
    <lineage>
        <taxon>Bacteria</taxon>
        <taxon>Bacillati</taxon>
        <taxon>Bacillota</taxon>
        <taxon>Bacilli</taxon>
        <taxon>Bacillales</taxon>
        <taxon>Paenibacillaceae</taxon>
        <taxon>Paenibacillus</taxon>
    </lineage>
</organism>
<evidence type="ECO:0000259" key="1">
    <source>
        <dbReference type="Pfam" id="PF09983"/>
    </source>
</evidence>
<dbReference type="EMBL" id="JAGGLV010000003">
    <property type="protein sequence ID" value="MBP2111067.1"/>
    <property type="molecule type" value="Genomic_DNA"/>
</dbReference>
<dbReference type="InterPro" id="IPR024534">
    <property type="entry name" value="JetD_C"/>
</dbReference>
<sequence>MKERIKQVVEGKFRNSHTARSIIKLKKLEEAVTKSFAYKTDYYQDGGLSAFVRGIEELITEGYLTPIIKKTKYSSTHLDESYWLTVPVSSQARWSETAMMRVIGAKGMNLDYYRNHPEAQTADTWKYIERIYEFLRTAENRETITREERSLELFDQEKYLAESEGKQFLFRLGLNLELLRAEIVREDFEAHMMPDRPILCILISENHSFYQSAKRLMVKDMAVCGLQPDMLIYGEGWKIVSSLSYLEERGIDLCEAQLFYVGDMDKKGWEIYGKLKLDYPELNMKLALPVYLSMHSNATRSYDYAKEQTDCPPPYLERVRQEFSAIPELLLCMNTQLTENKRIPQEVLNYEVMARLARA</sequence>
<protein>
    <recommendedName>
        <fullName evidence="1">Wadjet protein JetD C-terminal domain-containing protein</fullName>
    </recommendedName>
</protein>
<reference evidence="2 3" key="1">
    <citation type="submission" date="2021-03" db="EMBL/GenBank/DDBJ databases">
        <title>Genomic Encyclopedia of Type Strains, Phase IV (KMG-IV): sequencing the most valuable type-strain genomes for metagenomic binning, comparative biology and taxonomic classification.</title>
        <authorList>
            <person name="Goeker M."/>
        </authorList>
    </citation>
    <scope>NUCLEOTIDE SEQUENCE [LARGE SCALE GENOMIC DNA]</scope>
    <source>
        <strain evidence="2 3">DSM 101953</strain>
    </source>
</reference>